<sequence length="377" mass="42442">MIPDDVLLFQILVRLPVKSLVRFKSVCKAWCTTIASAHFVRLHLELSRATNSSSMVVVPRNYQPAVQSNVAKHIMESTPRPNGIPRFTIPLHCDGLVLIPSVTGHIFMCNPATKEFVELPPGTRNVSLLQRVAFGFDPYSGTYKVARHFLRSYREGQIHTEYDVGHEVLTFGDGVETLEWKATIDPPYPIKARTPICLPGFFYWSAAQSVVDTDHGKLDTDVILRFSMRDDTFTVHPNPPCSSSLTLNDLLCELSGKLCYVHSPSPCDVFIWLAQDRDNIITWTQRCHVNLPIPRLLRVYACAIAEGTVFLSVDFRHLFKCNLHDGSLEKVVSMPYELLYDNGEGISVVLSSRLFSHYMVPYVESLLRIGPGCMLSN</sequence>
<dbReference type="InterPro" id="IPR001810">
    <property type="entry name" value="F-box_dom"/>
</dbReference>
<dbReference type="Gene3D" id="1.20.1280.50">
    <property type="match status" value="1"/>
</dbReference>
<proteinExistence type="predicted"/>
<keyword evidence="4" id="KW-1185">Reference proteome</keyword>
<dbReference type="AlphaFoldDB" id="A0A835KPM2"/>
<reference evidence="3" key="1">
    <citation type="submission" date="2020-07" db="EMBL/GenBank/DDBJ databases">
        <title>Genome sequence and genetic diversity analysis of an under-domesticated orphan crop, white fonio (Digitaria exilis).</title>
        <authorList>
            <person name="Bennetzen J.L."/>
            <person name="Chen S."/>
            <person name="Ma X."/>
            <person name="Wang X."/>
            <person name="Yssel A.E.J."/>
            <person name="Chaluvadi S.R."/>
            <person name="Johnson M."/>
            <person name="Gangashetty P."/>
            <person name="Hamidou F."/>
            <person name="Sanogo M.D."/>
            <person name="Zwaenepoel A."/>
            <person name="Wallace J."/>
            <person name="Van De Peer Y."/>
            <person name="Van Deynze A."/>
        </authorList>
    </citation>
    <scope>NUCLEOTIDE SEQUENCE</scope>
    <source>
        <tissue evidence="3">Leaves</tissue>
    </source>
</reference>
<dbReference type="InterPro" id="IPR013187">
    <property type="entry name" value="F-box-assoc_dom_typ3"/>
</dbReference>
<feature type="domain" description="F-box associated beta-propeller type 3" evidence="2">
    <location>
        <begin position="70"/>
        <end position="287"/>
    </location>
</feature>
<evidence type="ECO:0000259" key="1">
    <source>
        <dbReference type="Pfam" id="PF00646"/>
    </source>
</evidence>
<organism evidence="3 4">
    <name type="scientific">Digitaria exilis</name>
    <dbReference type="NCBI Taxonomy" id="1010633"/>
    <lineage>
        <taxon>Eukaryota</taxon>
        <taxon>Viridiplantae</taxon>
        <taxon>Streptophyta</taxon>
        <taxon>Embryophyta</taxon>
        <taxon>Tracheophyta</taxon>
        <taxon>Spermatophyta</taxon>
        <taxon>Magnoliopsida</taxon>
        <taxon>Liliopsida</taxon>
        <taxon>Poales</taxon>
        <taxon>Poaceae</taxon>
        <taxon>PACMAD clade</taxon>
        <taxon>Panicoideae</taxon>
        <taxon>Panicodae</taxon>
        <taxon>Paniceae</taxon>
        <taxon>Anthephorinae</taxon>
        <taxon>Digitaria</taxon>
    </lineage>
</organism>
<dbReference type="CDD" id="cd22157">
    <property type="entry name" value="F-box_AtFBW1-like"/>
    <property type="match status" value="1"/>
</dbReference>
<dbReference type="Pfam" id="PF00646">
    <property type="entry name" value="F-box"/>
    <property type="match status" value="1"/>
</dbReference>
<dbReference type="PANTHER" id="PTHR31111">
    <property type="entry name" value="BNAA05G37150D PROTEIN-RELATED"/>
    <property type="match status" value="1"/>
</dbReference>
<dbReference type="Proteomes" id="UP000636709">
    <property type="component" value="Unassembled WGS sequence"/>
</dbReference>
<feature type="domain" description="F-box" evidence="1">
    <location>
        <begin position="5"/>
        <end position="39"/>
    </location>
</feature>
<evidence type="ECO:0000313" key="4">
    <source>
        <dbReference type="Proteomes" id="UP000636709"/>
    </source>
</evidence>
<protein>
    <recommendedName>
        <fullName evidence="5">F-box domain-containing protein</fullName>
    </recommendedName>
</protein>
<evidence type="ECO:0008006" key="5">
    <source>
        <dbReference type="Google" id="ProtNLM"/>
    </source>
</evidence>
<dbReference type="OrthoDB" id="661635at2759"/>
<dbReference type="EMBL" id="JACEFO010000612">
    <property type="protein sequence ID" value="KAF8762764.1"/>
    <property type="molecule type" value="Genomic_DNA"/>
</dbReference>
<name>A0A835KPM2_9POAL</name>
<comment type="caution">
    <text evidence="3">The sequence shown here is derived from an EMBL/GenBank/DDBJ whole genome shotgun (WGS) entry which is preliminary data.</text>
</comment>
<accession>A0A835KPM2</accession>
<dbReference type="PANTHER" id="PTHR31111:SF133">
    <property type="entry name" value="OS07G0196600 PROTEIN"/>
    <property type="match status" value="1"/>
</dbReference>
<dbReference type="Pfam" id="PF08268">
    <property type="entry name" value="FBA_3"/>
    <property type="match status" value="1"/>
</dbReference>
<dbReference type="SUPFAM" id="SSF81383">
    <property type="entry name" value="F-box domain"/>
    <property type="match status" value="1"/>
</dbReference>
<dbReference type="InterPro" id="IPR017451">
    <property type="entry name" value="F-box-assoc_interact_dom"/>
</dbReference>
<evidence type="ECO:0000259" key="2">
    <source>
        <dbReference type="Pfam" id="PF08268"/>
    </source>
</evidence>
<dbReference type="NCBIfam" id="TIGR01640">
    <property type="entry name" value="F_box_assoc_1"/>
    <property type="match status" value="1"/>
</dbReference>
<dbReference type="InterPro" id="IPR036047">
    <property type="entry name" value="F-box-like_dom_sf"/>
</dbReference>
<evidence type="ECO:0000313" key="3">
    <source>
        <dbReference type="EMBL" id="KAF8762764.1"/>
    </source>
</evidence>
<gene>
    <name evidence="3" type="ORF">HU200_009071</name>
</gene>